<organism evidence="3 4">
    <name type="scientific">Rhizobium meliloti</name>
    <name type="common">Ensifer meliloti</name>
    <name type="synonym">Sinorhizobium meliloti</name>
    <dbReference type="NCBI Taxonomy" id="382"/>
    <lineage>
        <taxon>Bacteria</taxon>
        <taxon>Pseudomonadati</taxon>
        <taxon>Pseudomonadota</taxon>
        <taxon>Alphaproteobacteria</taxon>
        <taxon>Hyphomicrobiales</taxon>
        <taxon>Rhizobiaceae</taxon>
        <taxon>Sinorhizobium/Ensifer group</taxon>
        <taxon>Sinorhizobium</taxon>
    </lineage>
</organism>
<dbReference type="AlphaFoldDB" id="A0A222GJJ4"/>
<comment type="caution">
    <text evidence="3">The sequence shown here is derived from an EMBL/GenBank/DDBJ whole genome shotgun (WGS) entry which is preliminary data.</text>
</comment>
<gene>
    <name evidence="3" type="ORF">CEJ86_10425</name>
    <name evidence="2" type="ORF">GHK53_18910</name>
</gene>
<reference evidence="3 4" key="2">
    <citation type="submission" date="2017-06" db="EMBL/GenBank/DDBJ databases">
        <title>Ensifer strains isolated from leguminous trees and herbs display diverse denitrification phenotypes with some acting as strong N2O sinks.</title>
        <authorList>
            <person name="Woliy K."/>
            <person name="Mania D."/>
            <person name="Bakken L.R."/>
            <person name="Frostegard A."/>
        </authorList>
    </citation>
    <scope>NUCLEOTIDE SEQUENCE [LARGE SCALE GENOMIC DNA]</scope>
    <source>
        <strain evidence="3 4">AC50a</strain>
    </source>
</reference>
<dbReference type="KEGG" id="smer:DU99_11960"/>
<reference evidence="2 5" key="1">
    <citation type="journal article" date="2013" name="Genome Biol.">
        <title>Comparative genomics of the core and accessory genomes of 48 Sinorhizobium strains comprising five genospecies.</title>
        <authorList>
            <person name="Sugawara M."/>
            <person name="Epstein B."/>
            <person name="Badgley B.D."/>
            <person name="Unno T."/>
            <person name="Xu L."/>
            <person name="Reese J."/>
            <person name="Gyaneshwar P."/>
            <person name="Denny R."/>
            <person name="Mudge J."/>
            <person name="Bharti A.K."/>
            <person name="Farmer A.D."/>
            <person name="May G.D."/>
            <person name="Woodward J.E."/>
            <person name="Medigue C."/>
            <person name="Vallenet D."/>
            <person name="Lajus A."/>
            <person name="Rouy Z."/>
            <person name="Martinez-Vaz B."/>
            <person name="Tiffin P."/>
            <person name="Young N.D."/>
            <person name="Sadowsky M.J."/>
        </authorList>
    </citation>
    <scope>NUCLEOTIDE SEQUENCE [LARGE SCALE GENOMIC DNA]</scope>
    <source>
        <strain evidence="2 5">N6B1</strain>
    </source>
</reference>
<dbReference type="STRING" id="382.DU99_11960"/>
<dbReference type="RefSeq" id="WP_010969715.1">
    <property type="nucleotide sequence ID" value="NZ_BJNJ01000078.1"/>
</dbReference>
<evidence type="ECO:0000256" key="1">
    <source>
        <dbReference type="SAM" id="MobiDB-lite"/>
    </source>
</evidence>
<dbReference type="OMA" id="NQESAHH"/>
<dbReference type="EMBL" id="NJGD01000004">
    <property type="protein sequence ID" value="PJR15140.1"/>
    <property type="molecule type" value="Genomic_DNA"/>
</dbReference>
<protein>
    <submittedName>
        <fullName evidence="3">Uncharacterized protein</fullName>
    </submittedName>
</protein>
<feature type="compositionally biased region" description="Basic and acidic residues" evidence="1">
    <location>
        <begin position="1"/>
        <end position="11"/>
    </location>
</feature>
<feature type="region of interest" description="Disordered" evidence="1">
    <location>
        <begin position="1"/>
        <end position="80"/>
    </location>
</feature>
<dbReference type="Proteomes" id="UP000429484">
    <property type="component" value="Unassembled WGS sequence"/>
</dbReference>
<evidence type="ECO:0000313" key="5">
    <source>
        <dbReference type="Proteomes" id="UP000429484"/>
    </source>
</evidence>
<dbReference type="Proteomes" id="UP000231987">
    <property type="component" value="Unassembled WGS sequence"/>
</dbReference>
<sequence length="80" mass="9052">MVGRKTQEQQKRVLQGRENTSNADKDFNAEADLHRSDALRKAQRKGQDLSTEHGDAREADDRSILRGKNQESRHHKGAGD</sequence>
<accession>A0A222GJJ4</accession>
<proteinExistence type="predicted"/>
<evidence type="ECO:0000313" key="3">
    <source>
        <dbReference type="EMBL" id="PJR15140.1"/>
    </source>
</evidence>
<feature type="compositionally biased region" description="Basic and acidic residues" evidence="1">
    <location>
        <begin position="23"/>
        <end position="80"/>
    </location>
</feature>
<name>A0A222GJJ4_RHIML</name>
<evidence type="ECO:0000313" key="2">
    <source>
        <dbReference type="EMBL" id="MQW34810.1"/>
    </source>
</evidence>
<dbReference type="EMBL" id="WISR01000159">
    <property type="protein sequence ID" value="MQW34810.1"/>
    <property type="molecule type" value="Genomic_DNA"/>
</dbReference>
<reference evidence="2" key="3">
    <citation type="submission" date="2019-10" db="EMBL/GenBank/DDBJ databases">
        <authorList>
            <person name="Sugawara M."/>
            <person name="Epstein B."/>
            <person name="Badgley B."/>
            <person name="Unno T."/>
            <person name="Xu L."/>
            <person name="Reese J."/>
            <person name="Gyaneshwar P."/>
            <person name="Denny R."/>
            <person name="Mudege J."/>
            <person name="Bharti A."/>
            <person name="Farmer A."/>
            <person name="May G."/>
            <person name="Woodward J."/>
            <person name="Medigue C."/>
            <person name="Vallenet D."/>
            <person name="Lajus A."/>
            <person name="Rouy Z."/>
            <person name="Martinez-Vaz B."/>
            <person name="Tiffin P."/>
            <person name="Young N."/>
            <person name="Sadowsky M."/>
        </authorList>
    </citation>
    <scope>NUCLEOTIDE SEQUENCE</scope>
    <source>
        <strain evidence="2">N6B1</strain>
    </source>
</reference>
<evidence type="ECO:0000313" key="4">
    <source>
        <dbReference type="Proteomes" id="UP000231987"/>
    </source>
</evidence>